<proteinExistence type="predicted"/>
<dbReference type="Gene3D" id="1.10.238.20">
    <property type="entry name" value="Pheromone/general odorant binding protein domain"/>
    <property type="match status" value="1"/>
</dbReference>
<evidence type="ECO:0000313" key="2">
    <source>
        <dbReference type="EMBL" id="KAF0309271.1"/>
    </source>
</evidence>
<gene>
    <name evidence="2" type="ORF">FJT64_019591</name>
</gene>
<dbReference type="AlphaFoldDB" id="A0A6A4X4F4"/>
<reference evidence="2 3" key="1">
    <citation type="submission" date="2019-07" db="EMBL/GenBank/DDBJ databases">
        <title>Draft genome assembly of a fouling barnacle, Amphibalanus amphitrite (Darwin, 1854): The first reference genome for Thecostraca.</title>
        <authorList>
            <person name="Kim W."/>
        </authorList>
    </citation>
    <scope>NUCLEOTIDE SEQUENCE [LARGE SCALE GENOMIC DNA]</scope>
    <source>
        <strain evidence="2">SNU_AA5</strain>
        <tissue evidence="2">Soma without cirri and trophi</tissue>
    </source>
</reference>
<dbReference type="CDD" id="cd23992">
    <property type="entry name" value="PBP_GOBP"/>
    <property type="match status" value="1"/>
</dbReference>
<sequence>MAALRSCPGGCLVVLVAGVIASLRGDVSAFGQVHFFDLVRWEEAGCLPEQFEQHLPPLLWVRVITCRRESGVDSAGRPLRPDDFSRDRALYLHCLAEKLGIVHDSDINYDKVDAFLDSLPGNISFISRWKAAAARCRADVDASLTAAQQAVFLLTCLRQRMMLDCATKTGQICLSTQFYTPSRLSETIPGYQRSTITRLCPAEVAAMRLIPEKGGTARTDLCPQLLQHVEDLAACTLRKTGQASGDALNLPAVREAVRRRGEAGDQYGAAQQMEVLERCQSESVDSFVRCWVASAPEMAINNVAHRQAMALEF</sequence>
<name>A0A6A4X4F4_AMPAM</name>
<keyword evidence="1" id="KW-0732">Signal</keyword>
<keyword evidence="3" id="KW-1185">Reference proteome</keyword>
<dbReference type="InterPro" id="IPR036728">
    <property type="entry name" value="PBP_GOBP_sf"/>
</dbReference>
<accession>A0A6A4X4F4</accession>
<feature type="signal peptide" evidence="1">
    <location>
        <begin position="1"/>
        <end position="29"/>
    </location>
</feature>
<dbReference type="Proteomes" id="UP000440578">
    <property type="component" value="Unassembled WGS sequence"/>
</dbReference>
<evidence type="ECO:0000256" key="1">
    <source>
        <dbReference type="SAM" id="SignalP"/>
    </source>
</evidence>
<dbReference type="SUPFAM" id="SSF47565">
    <property type="entry name" value="Insect pheromone/odorant-binding proteins"/>
    <property type="match status" value="1"/>
</dbReference>
<protein>
    <submittedName>
        <fullName evidence="2">Uncharacterized protein</fullName>
    </submittedName>
</protein>
<comment type="caution">
    <text evidence="2">The sequence shown here is derived from an EMBL/GenBank/DDBJ whole genome shotgun (WGS) entry which is preliminary data.</text>
</comment>
<feature type="chain" id="PRO_5025534012" evidence="1">
    <location>
        <begin position="30"/>
        <end position="313"/>
    </location>
</feature>
<evidence type="ECO:0000313" key="3">
    <source>
        <dbReference type="Proteomes" id="UP000440578"/>
    </source>
</evidence>
<organism evidence="2 3">
    <name type="scientific">Amphibalanus amphitrite</name>
    <name type="common">Striped barnacle</name>
    <name type="synonym">Balanus amphitrite</name>
    <dbReference type="NCBI Taxonomy" id="1232801"/>
    <lineage>
        <taxon>Eukaryota</taxon>
        <taxon>Metazoa</taxon>
        <taxon>Ecdysozoa</taxon>
        <taxon>Arthropoda</taxon>
        <taxon>Crustacea</taxon>
        <taxon>Multicrustacea</taxon>
        <taxon>Cirripedia</taxon>
        <taxon>Thoracica</taxon>
        <taxon>Thoracicalcarea</taxon>
        <taxon>Balanomorpha</taxon>
        <taxon>Balanoidea</taxon>
        <taxon>Balanidae</taxon>
        <taxon>Amphibalaninae</taxon>
        <taxon>Amphibalanus</taxon>
    </lineage>
</organism>
<dbReference type="EMBL" id="VIIS01000419">
    <property type="protein sequence ID" value="KAF0309271.1"/>
    <property type="molecule type" value="Genomic_DNA"/>
</dbReference>
<dbReference type="GO" id="GO:0005549">
    <property type="term" value="F:odorant binding"/>
    <property type="evidence" value="ECO:0007669"/>
    <property type="project" value="InterPro"/>
</dbReference>